<dbReference type="PANTHER" id="PTHR43711:SF26">
    <property type="entry name" value="SENSOR HISTIDINE KINASE RCSC"/>
    <property type="match status" value="1"/>
</dbReference>
<dbReference type="InterPro" id="IPR003594">
    <property type="entry name" value="HATPase_dom"/>
</dbReference>
<dbReference type="CDD" id="cd00082">
    <property type="entry name" value="HisKA"/>
    <property type="match status" value="1"/>
</dbReference>
<evidence type="ECO:0000259" key="9">
    <source>
        <dbReference type="PROSITE" id="PS50109"/>
    </source>
</evidence>
<dbReference type="SUPFAM" id="SSF55874">
    <property type="entry name" value="ATPase domain of HSP90 chaperone/DNA topoisomerase II/histidine kinase"/>
    <property type="match status" value="1"/>
</dbReference>
<dbReference type="PROSITE" id="PS50109">
    <property type="entry name" value="HIS_KIN"/>
    <property type="match status" value="1"/>
</dbReference>
<dbReference type="Gene3D" id="1.10.287.130">
    <property type="match status" value="1"/>
</dbReference>
<organism evidence="10 11">
    <name type="scientific">Carboxylicivirga linearis</name>
    <dbReference type="NCBI Taxonomy" id="1628157"/>
    <lineage>
        <taxon>Bacteria</taxon>
        <taxon>Pseudomonadati</taxon>
        <taxon>Bacteroidota</taxon>
        <taxon>Bacteroidia</taxon>
        <taxon>Marinilabiliales</taxon>
        <taxon>Marinilabiliaceae</taxon>
        <taxon>Carboxylicivirga</taxon>
    </lineage>
</organism>
<keyword evidence="6" id="KW-0902">Two-component regulatory system</keyword>
<evidence type="ECO:0000313" key="11">
    <source>
        <dbReference type="Proteomes" id="UP000708576"/>
    </source>
</evidence>
<keyword evidence="11" id="KW-1185">Reference proteome</keyword>
<accession>A0ABS5JYN2</accession>
<keyword evidence="3" id="KW-0597">Phosphoprotein</keyword>
<dbReference type="Pfam" id="PF02518">
    <property type="entry name" value="HATPase_c"/>
    <property type="match status" value="1"/>
</dbReference>
<dbReference type="InterPro" id="IPR004358">
    <property type="entry name" value="Sig_transdc_His_kin-like_C"/>
</dbReference>
<feature type="coiled-coil region" evidence="7">
    <location>
        <begin position="213"/>
        <end position="243"/>
    </location>
</feature>
<dbReference type="InterPro" id="IPR036890">
    <property type="entry name" value="HATPase_C_sf"/>
</dbReference>
<feature type="transmembrane region" description="Helical" evidence="8">
    <location>
        <begin position="138"/>
        <end position="155"/>
    </location>
</feature>
<keyword evidence="8" id="KW-1133">Transmembrane helix</keyword>
<dbReference type="SUPFAM" id="SSF47384">
    <property type="entry name" value="Homodimeric domain of signal transducing histidine kinase"/>
    <property type="match status" value="1"/>
</dbReference>
<comment type="catalytic activity">
    <reaction evidence="1">
        <text>ATP + protein L-histidine = ADP + protein N-phospho-L-histidine.</text>
        <dbReference type="EC" id="2.7.13.3"/>
    </reaction>
</comment>
<reference evidence="10 11" key="1">
    <citation type="journal article" date="2015" name="Int. J. Syst. Evol. Microbiol.">
        <title>Carboxylicivirga linearis sp. nov., isolated from a sea cucumber culture pond.</title>
        <authorList>
            <person name="Wang F.Q."/>
            <person name="Zhou Y.X."/>
            <person name="Lin X.Z."/>
            <person name="Chen G.J."/>
            <person name="Du Z.J."/>
        </authorList>
    </citation>
    <scope>NUCLEOTIDE SEQUENCE [LARGE SCALE GENOMIC DNA]</scope>
    <source>
        <strain evidence="10 11">FB218</strain>
    </source>
</reference>
<keyword evidence="8" id="KW-0472">Membrane</keyword>
<evidence type="ECO:0000256" key="2">
    <source>
        <dbReference type="ARBA" id="ARBA00012438"/>
    </source>
</evidence>
<evidence type="ECO:0000256" key="3">
    <source>
        <dbReference type="ARBA" id="ARBA00022553"/>
    </source>
</evidence>
<dbReference type="SMART" id="SM00387">
    <property type="entry name" value="HATPase_c"/>
    <property type="match status" value="1"/>
</dbReference>
<gene>
    <name evidence="10" type="ORF">KEM10_16800</name>
</gene>
<dbReference type="PRINTS" id="PR00344">
    <property type="entry name" value="BCTRLSENSOR"/>
</dbReference>
<feature type="transmembrane region" description="Helical" evidence="8">
    <location>
        <begin position="54"/>
        <end position="72"/>
    </location>
</feature>
<dbReference type="InterPro" id="IPR003661">
    <property type="entry name" value="HisK_dim/P_dom"/>
</dbReference>
<dbReference type="Proteomes" id="UP000708576">
    <property type="component" value="Unassembled WGS sequence"/>
</dbReference>
<keyword evidence="4" id="KW-0808">Transferase</keyword>
<dbReference type="Pfam" id="PF00512">
    <property type="entry name" value="HisKA"/>
    <property type="match status" value="1"/>
</dbReference>
<evidence type="ECO:0000256" key="1">
    <source>
        <dbReference type="ARBA" id="ARBA00000085"/>
    </source>
</evidence>
<dbReference type="InterPro" id="IPR050736">
    <property type="entry name" value="Sensor_HK_Regulatory"/>
</dbReference>
<name>A0ABS5JYN2_9BACT</name>
<evidence type="ECO:0000256" key="6">
    <source>
        <dbReference type="ARBA" id="ARBA00023012"/>
    </source>
</evidence>
<dbReference type="RefSeq" id="WP_212217192.1">
    <property type="nucleotide sequence ID" value="NZ_JAGUCO010000017.1"/>
</dbReference>
<feature type="transmembrane region" description="Helical" evidence="8">
    <location>
        <begin position="21"/>
        <end position="42"/>
    </location>
</feature>
<proteinExistence type="predicted"/>
<keyword evidence="5 10" id="KW-0418">Kinase</keyword>
<dbReference type="EMBL" id="JAGUCO010000017">
    <property type="protein sequence ID" value="MBS2099949.1"/>
    <property type="molecule type" value="Genomic_DNA"/>
</dbReference>
<protein>
    <recommendedName>
        <fullName evidence="2">histidine kinase</fullName>
        <ecNumber evidence="2">2.7.13.3</ecNumber>
    </recommendedName>
</protein>
<evidence type="ECO:0000256" key="5">
    <source>
        <dbReference type="ARBA" id="ARBA00022777"/>
    </source>
</evidence>
<dbReference type="InterPro" id="IPR005467">
    <property type="entry name" value="His_kinase_dom"/>
</dbReference>
<dbReference type="Gene3D" id="3.30.565.10">
    <property type="entry name" value="Histidine kinase-like ATPase, C-terminal domain"/>
    <property type="match status" value="1"/>
</dbReference>
<dbReference type="SMART" id="SM00388">
    <property type="entry name" value="HisKA"/>
    <property type="match status" value="1"/>
</dbReference>
<evidence type="ECO:0000256" key="7">
    <source>
        <dbReference type="SAM" id="Coils"/>
    </source>
</evidence>
<feature type="transmembrane region" description="Helical" evidence="8">
    <location>
        <begin position="161"/>
        <end position="180"/>
    </location>
</feature>
<evidence type="ECO:0000313" key="10">
    <source>
        <dbReference type="EMBL" id="MBS2099949.1"/>
    </source>
</evidence>
<keyword evidence="8" id="KW-0812">Transmembrane</keyword>
<evidence type="ECO:0000256" key="4">
    <source>
        <dbReference type="ARBA" id="ARBA00022679"/>
    </source>
</evidence>
<dbReference type="EC" id="2.7.13.3" evidence="2"/>
<feature type="domain" description="Histidine kinase" evidence="9">
    <location>
        <begin position="250"/>
        <end position="471"/>
    </location>
</feature>
<dbReference type="GO" id="GO:0016301">
    <property type="term" value="F:kinase activity"/>
    <property type="evidence" value="ECO:0007669"/>
    <property type="project" value="UniProtKB-KW"/>
</dbReference>
<sequence>MSDSIKSNNLKDEFDVYLSKVFLNKLTYILLAGIVILTYYLYSDWNVRDSMGAVYTRIPSLILISVLLVIHLAYQSKFYKFKRVLYIVICIALQLMMYGKCLVHLHEPALAPSVTGTILVIFLISLDIKENTSVSSIIYFLPVVVFSALLFFVRQPSAKEFFVLADVYPIIFVGFAINRIQYRLRFRLFKSNHLLKLEQHKTKALFKETLQFNTELEKKAKEAIAIKEEIQQKNEELNKSNATKDRFLGIIAHDLKNPINTIWGLSDLLIVDRQIEEEEQFKIVETINKSVQHTHDLLEDLLSWARAQNKSIVFDPSMVRVNDIIEKELQVLNQMAMNKSIKIKNVIKDDLNIFVDSQMLEVIVRNLVSNAIKYSFLESSIIINAKEVVRNDQEGVEICIQDSGIGMDNDKLAKLFTISKDISTKGTLNEDGTGLGLLLCKEFIDLHKGIIEVESEPEKGSTFSCFFPLQVNLELN</sequence>
<evidence type="ECO:0000256" key="8">
    <source>
        <dbReference type="SAM" id="Phobius"/>
    </source>
</evidence>
<dbReference type="PANTHER" id="PTHR43711">
    <property type="entry name" value="TWO-COMPONENT HISTIDINE KINASE"/>
    <property type="match status" value="1"/>
</dbReference>
<keyword evidence="7" id="KW-0175">Coiled coil</keyword>
<dbReference type="InterPro" id="IPR036097">
    <property type="entry name" value="HisK_dim/P_sf"/>
</dbReference>
<feature type="transmembrane region" description="Helical" evidence="8">
    <location>
        <begin position="84"/>
        <end position="103"/>
    </location>
</feature>
<comment type="caution">
    <text evidence="10">The sequence shown here is derived from an EMBL/GenBank/DDBJ whole genome shotgun (WGS) entry which is preliminary data.</text>
</comment>